<dbReference type="GO" id="GO:0008168">
    <property type="term" value="F:methyltransferase activity"/>
    <property type="evidence" value="ECO:0007669"/>
    <property type="project" value="UniProtKB-KW"/>
</dbReference>
<dbReference type="InterPro" id="IPR036414">
    <property type="entry name" value="YaeB_N_sf"/>
</dbReference>
<dbReference type="Pfam" id="PF01980">
    <property type="entry name" value="TrmO_N"/>
    <property type="match status" value="1"/>
</dbReference>
<dbReference type="GO" id="GO:0032259">
    <property type="term" value="P:methylation"/>
    <property type="evidence" value="ECO:0007669"/>
    <property type="project" value="UniProtKB-KW"/>
</dbReference>
<dbReference type="OrthoDB" id="9804309at2"/>
<dbReference type="InterPro" id="IPR023368">
    <property type="entry name" value="UPF0066_cons_site"/>
</dbReference>
<comment type="caution">
    <text evidence="4">The sequence shown here is derived from an EMBL/GenBank/DDBJ whole genome shotgun (WGS) entry which is preliminary data.</text>
</comment>
<evidence type="ECO:0000259" key="3">
    <source>
        <dbReference type="PROSITE" id="PS51668"/>
    </source>
</evidence>
<feature type="domain" description="TsaA-like" evidence="3">
    <location>
        <begin position="8"/>
        <end position="132"/>
    </location>
</feature>
<dbReference type="Gene3D" id="2.40.30.70">
    <property type="entry name" value="YaeB-like"/>
    <property type="match status" value="1"/>
</dbReference>
<dbReference type="PROSITE" id="PS51668">
    <property type="entry name" value="TSAA_2"/>
    <property type="match status" value="1"/>
</dbReference>
<dbReference type="InterPro" id="IPR036413">
    <property type="entry name" value="YaeB-like_sf"/>
</dbReference>
<keyword evidence="4" id="KW-0808">Transferase</keyword>
<dbReference type="Proteomes" id="UP000256329">
    <property type="component" value="Unassembled WGS sequence"/>
</dbReference>
<keyword evidence="1" id="KW-0949">S-adenosyl-L-methionine</keyword>
<dbReference type="InterPro" id="IPR040372">
    <property type="entry name" value="YaeB-like"/>
</dbReference>
<dbReference type="AlphaFoldDB" id="A0A3D8P2X5"/>
<dbReference type="InterPro" id="IPR023370">
    <property type="entry name" value="TrmO-like_N"/>
</dbReference>
<dbReference type="SUPFAM" id="SSF118196">
    <property type="entry name" value="YaeB-like"/>
    <property type="match status" value="1"/>
</dbReference>
<dbReference type="RefSeq" id="WP_115793348.1">
    <property type="nucleotide sequence ID" value="NZ_QSLN01000025.1"/>
</dbReference>
<protein>
    <submittedName>
        <fullName evidence="4">S-adenosylmethionine-dependent methyltransferase</fullName>
    </submittedName>
</protein>
<name>A0A3D8P2X5_9THEO</name>
<dbReference type="PROSITE" id="PS01318">
    <property type="entry name" value="TSAA_1"/>
    <property type="match status" value="1"/>
</dbReference>
<dbReference type="PANTHER" id="PTHR12818">
    <property type="entry name" value="TRNA (ADENINE(37)-N6)-METHYLTRANSFERASE"/>
    <property type="match status" value="1"/>
</dbReference>
<evidence type="ECO:0000313" key="5">
    <source>
        <dbReference type="Proteomes" id="UP000256329"/>
    </source>
</evidence>
<comment type="similarity">
    <text evidence="2">Belongs to the tRNA methyltransferase O family.</text>
</comment>
<accession>A0A3D8P2X5</accession>
<evidence type="ECO:0000256" key="1">
    <source>
        <dbReference type="ARBA" id="ARBA00022691"/>
    </source>
</evidence>
<dbReference type="EMBL" id="QSLN01000025">
    <property type="protein sequence ID" value="RDV80954.1"/>
    <property type="molecule type" value="Genomic_DNA"/>
</dbReference>
<keyword evidence="4" id="KW-0489">Methyltransferase</keyword>
<dbReference type="PANTHER" id="PTHR12818:SF0">
    <property type="entry name" value="TRNA (ADENINE(37)-N6)-METHYLTRANSFERASE"/>
    <property type="match status" value="1"/>
</dbReference>
<evidence type="ECO:0000256" key="2">
    <source>
        <dbReference type="ARBA" id="ARBA00033753"/>
    </source>
</evidence>
<proteinExistence type="inferred from homology"/>
<organism evidence="4 5">
    <name type="scientific">Ammonifex thiophilus</name>
    <dbReference type="NCBI Taxonomy" id="444093"/>
    <lineage>
        <taxon>Bacteria</taxon>
        <taxon>Bacillati</taxon>
        <taxon>Bacillota</taxon>
        <taxon>Clostridia</taxon>
        <taxon>Thermoanaerobacterales</taxon>
        <taxon>Thermoanaerobacteraceae</taxon>
        <taxon>Ammonifex</taxon>
    </lineage>
</organism>
<reference evidence="4 5" key="1">
    <citation type="submission" date="2018-08" db="EMBL/GenBank/DDBJ databases">
        <title>Form III RuBisCO-mediated autotrophy in Thermodesulfobium bacteria.</title>
        <authorList>
            <person name="Toshchakov S.V."/>
            <person name="Kublanov I.V."/>
            <person name="Frolov E."/>
            <person name="Bonch-Osmolovskaya E.A."/>
            <person name="Tourova T.P."/>
            <person name="Chernych N.A."/>
            <person name="Lebedinsky A.V."/>
        </authorList>
    </citation>
    <scope>NUCLEOTIDE SEQUENCE [LARGE SCALE GENOMIC DNA]</scope>
    <source>
        <strain evidence="4 5">SR</strain>
    </source>
</reference>
<evidence type="ECO:0000313" key="4">
    <source>
        <dbReference type="EMBL" id="RDV80954.1"/>
    </source>
</evidence>
<keyword evidence="5" id="KW-1185">Reference proteome</keyword>
<gene>
    <name evidence="4" type="ORF">DXX99_10035</name>
</gene>
<sequence length="132" mass="14754">MIKREFVVRPIGEVGQSRGKGIKEVIVYDEFAPGLAGVEDHLFLTIVWWLHHSEIDRDTLQFKPILAKTMPRGRGRSLKLHGVFSSRAPLRPNPIAITVVQLIDLEGSTLLVRGLDALPGSPVLDIKPHFLF</sequence>